<dbReference type="EMBL" id="JAMLDX010000005">
    <property type="protein sequence ID" value="MCP3730523.1"/>
    <property type="molecule type" value="Genomic_DNA"/>
</dbReference>
<comment type="caution">
    <text evidence="1">The sequence shown here is derived from an EMBL/GenBank/DDBJ whole genome shotgun (WGS) entry which is preliminary data.</text>
</comment>
<dbReference type="RefSeq" id="WP_254292651.1">
    <property type="nucleotide sequence ID" value="NZ_JAMLDX010000005.1"/>
</dbReference>
<sequence>MISIAALLLALAQTLPGSEPEFRQVQCALSNQNANTVMVTPVFDRDVAADMHGIFAANVERLIARTKSPLKARLNRDGAVPARAADAWTGRCWIAKGPAYTMVVGSWREKLDPAEVVGGRRQTRAIEAYAPNWRALLKPGATLKAISRKR</sequence>
<dbReference type="AlphaFoldDB" id="A0A9X2HGT4"/>
<evidence type="ECO:0000313" key="1">
    <source>
        <dbReference type="EMBL" id="MCP3730523.1"/>
    </source>
</evidence>
<gene>
    <name evidence="1" type="ORF">M9978_08775</name>
</gene>
<protein>
    <submittedName>
        <fullName evidence="1">Uncharacterized protein</fullName>
    </submittedName>
</protein>
<proteinExistence type="predicted"/>
<organism evidence="1 2">
    <name type="scientific">Sphingomonas tagetis</name>
    <dbReference type="NCBI Taxonomy" id="2949092"/>
    <lineage>
        <taxon>Bacteria</taxon>
        <taxon>Pseudomonadati</taxon>
        <taxon>Pseudomonadota</taxon>
        <taxon>Alphaproteobacteria</taxon>
        <taxon>Sphingomonadales</taxon>
        <taxon>Sphingomonadaceae</taxon>
        <taxon>Sphingomonas</taxon>
    </lineage>
</organism>
<dbReference type="Proteomes" id="UP001139451">
    <property type="component" value="Unassembled WGS sequence"/>
</dbReference>
<accession>A0A9X2HGT4</accession>
<evidence type="ECO:0000313" key="2">
    <source>
        <dbReference type="Proteomes" id="UP001139451"/>
    </source>
</evidence>
<reference evidence="1" key="1">
    <citation type="submission" date="2022-05" db="EMBL/GenBank/DDBJ databases">
        <title>Sphingomonas sp. strain MG17 Genome sequencing and assembly.</title>
        <authorList>
            <person name="Kim I."/>
        </authorList>
    </citation>
    <scope>NUCLEOTIDE SEQUENCE</scope>
    <source>
        <strain evidence="1">MG17</strain>
    </source>
</reference>
<name>A0A9X2HGT4_9SPHN</name>
<keyword evidence="2" id="KW-1185">Reference proteome</keyword>